<protein>
    <recommendedName>
        <fullName evidence="4">DoxX family membrane protein</fullName>
    </recommendedName>
</protein>
<feature type="transmembrane region" description="Helical" evidence="1">
    <location>
        <begin position="87"/>
        <end position="107"/>
    </location>
</feature>
<evidence type="ECO:0000256" key="1">
    <source>
        <dbReference type="SAM" id="Phobius"/>
    </source>
</evidence>
<dbReference type="EMBL" id="JACSQD010000002">
    <property type="protein sequence ID" value="MBD7994532.1"/>
    <property type="molecule type" value="Genomic_DNA"/>
</dbReference>
<accession>A0ABR8UQ83</accession>
<reference evidence="2 3" key="1">
    <citation type="submission" date="2020-08" db="EMBL/GenBank/DDBJ databases">
        <title>A Genomic Blueprint of the Chicken Gut Microbiome.</title>
        <authorList>
            <person name="Gilroy R."/>
            <person name="Ravi A."/>
            <person name="Getino M."/>
            <person name="Pursley I."/>
            <person name="Horton D.L."/>
            <person name="Alikhan N.-F."/>
            <person name="Baker D."/>
            <person name="Gharbi K."/>
            <person name="Hall N."/>
            <person name="Watson M."/>
            <person name="Adriaenssens E.M."/>
            <person name="Foster-Nyarko E."/>
            <person name="Jarju S."/>
            <person name="Secka A."/>
            <person name="Antonio M."/>
            <person name="Oren A."/>
            <person name="Chaudhuri R."/>
            <person name="La Ragione R.M."/>
            <person name="Hildebrand F."/>
            <person name="Pallen M.J."/>
        </authorList>
    </citation>
    <scope>NUCLEOTIDE SEQUENCE [LARGE SCALE GENOMIC DNA]</scope>
    <source>
        <strain evidence="2 3">Sa2CUA1</strain>
    </source>
</reference>
<keyword evidence="3" id="KW-1185">Reference proteome</keyword>
<feature type="transmembrane region" description="Helical" evidence="1">
    <location>
        <begin position="62"/>
        <end position="80"/>
    </location>
</feature>
<gene>
    <name evidence="2" type="ORF">H9639_04405</name>
</gene>
<evidence type="ECO:0008006" key="4">
    <source>
        <dbReference type="Google" id="ProtNLM"/>
    </source>
</evidence>
<keyword evidence="1" id="KW-0812">Transmembrane</keyword>
<sequence>MSRNLLRRNLTERAPQTTRPRRAAAVALGLFLVFAGTSHLSFAREEFQAQVPDWVPLNEDTVVLLSGIAEIGLGAALTVLPSRRVPVGLAAAAFFIAIFPGNISQYVTGTDAFGLDSDQARLIRLFFQPLLVLWALWSTGSWQALRAAFRTRSTTR</sequence>
<proteinExistence type="predicted"/>
<dbReference type="RefSeq" id="WP_191806936.1">
    <property type="nucleotide sequence ID" value="NZ_JACSQD010000002.1"/>
</dbReference>
<organism evidence="2 3">
    <name type="scientific">Arthrobacter gallicola</name>
    <dbReference type="NCBI Taxonomy" id="2762225"/>
    <lineage>
        <taxon>Bacteria</taxon>
        <taxon>Bacillati</taxon>
        <taxon>Actinomycetota</taxon>
        <taxon>Actinomycetes</taxon>
        <taxon>Micrococcales</taxon>
        <taxon>Micrococcaceae</taxon>
        <taxon>Arthrobacter</taxon>
    </lineage>
</organism>
<keyword evidence="1" id="KW-0472">Membrane</keyword>
<feature type="transmembrane region" description="Helical" evidence="1">
    <location>
        <begin position="127"/>
        <end position="149"/>
    </location>
</feature>
<comment type="caution">
    <text evidence="2">The sequence shown here is derived from an EMBL/GenBank/DDBJ whole genome shotgun (WGS) entry which is preliminary data.</text>
</comment>
<name>A0ABR8UQ83_9MICC</name>
<dbReference type="PANTHER" id="PTHR36974">
    <property type="entry name" value="MEMBRANE PROTEIN-RELATED"/>
    <property type="match status" value="1"/>
</dbReference>
<dbReference type="PANTHER" id="PTHR36974:SF1">
    <property type="entry name" value="DOXX FAMILY MEMBRANE PROTEIN"/>
    <property type="match status" value="1"/>
</dbReference>
<keyword evidence="1" id="KW-1133">Transmembrane helix</keyword>
<dbReference type="Proteomes" id="UP000609874">
    <property type="component" value="Unassembled WGS sequence"/>
</dbReference>
<evidence type="ECO:0000313" key="3">
    <source>
        <dbReference type="Proteomes" id="UP000609874"/>
    </source>
</evidence>
<evidence type="ECO:0000313" key="2">
    <source>
        <dbReference type="EMBL" id="MBD7994532.1"/>
    </source>
</evidence>